<name>A0A6M0R7B7_9CLOT</name>
<organism evidence="4 5">
    <name type="scientific">Clostridium niameyense</name>
    <dbReference type="NCBI Taxonomy" id="1622073"/>
    <lineage>
        <taxon>Bacteria</taxon>
        <taxon>Bacillati</taxon>
        <taxon>Bacillota</taxon>
        <taxon>Clostridia</taxon>
        <taxon>Eubacteriales</taxon>
        <taxon>Clostridiaceae</taxon>
        <taxon>Clostridium</taxon>
    </lineage>
</organism>
<evidence type="ECO:0000313" key="4">
    <source>
        <dbReference type="EMBL" id="NEZ45600.1"/>
    </source>
</evidence>
<evidence type="ECO:0000259" key="3">
    <source>
        <dbReference type="Pfam" id="PF13439"/>
    </source>
</evidence>
<dbReference type="GO" id="GO:0009103">
    <property type="term" value="P:lipopolysaccharide biosynthetic process"/>
    <property type="evidence" value="ECO:0007669"/>
    <property type="project" value="TreeGrafter"/>
</dbReference>
<sequence>MKKVLMVVQNDFVNDSRIIKEASTLGENGFKVKVLALHNDGLKEEENFDNFKVKRLKLSTRNRLGKNKLAQIVKYVEFRNKCLSEAIKFNPDIVHCHDVYTLPIGEKIVDKLGVKLIYDSHELWAHASNNITMPKILLNLQNNIENRVIRKCQGVITVSESIVNYLEKEYNLSEKPVLLRNIPKKSNIIKSKNMFYEDLDIDEDKKIVLYQGVVGTGRGIEKLMKSMQYIKNNNIVLVILGNGPKVDYYKEMAYKLNIEGKVYFHKAVDQSILMNYTSSAHVGMSLIKNICLSYYYSLPNKMFEYIQSEIPVICSNYPDMKNIVDKYGVGKSVDPDNNLKIAESIEEILENNDTYDKYKENCKCVKEELNWEVESKKLIELYNKVLNLDKDRINKK</sequence>
<dbReference type="RefSeq" id="WP_163248083.1">
    <property type="nucleotide sequence ID" value="NZ_SXDP01000001.1"/>
</dbReference>
<dbReference type="AlphaFoldDB" id="A0A6M0R7B7"/>
<keyword evidence="1 4" id="KW-0808">Transferase</keyword>
<dbReference type="Gene3D" id="3.40.50.2000">
    <property type="entry name" value="Glycogen Phosphorylase B"/>
    <property type="match status" value="2"/>
</dbReference>
<keyword evidence="5" id="KW-1185">Reference proteome</keyword>
<dbReference type="GO" id="GO:0016757">
    <property type="term" value="F:glycosyltransferase activity"/>
    <property type="evidence" value="ECO:0007669"/>
    <property type="project" value="InterPro"/>
</dbReference>
<dbReference type="Pfam" id="PF00534">
    <property type="entry name" value="Glycos_transf_1"/>
    <property type="match status" value="1"/>
</dbReference>
<evidence type="ECO:0000256" key="1">
    <source>
        <dbReference type="ARBA" id="ARBA00022679"/>
    </source>
</evidence>
<dbReference type="InterPro" id="IPR001296">
    <property type="entry name" value="Glyco_trans_1"/>
</dbReference>
<dbReference type="CDD" id="cd03794">
    <property type="entry name" value="GT4_WbuB-like"/>
    <property type="match status" value="1"/>
</dbReference>
<feature type="domain" description="Glycosyltransferase subfamily 4-like N-terminal" evidence="3">
    <location>
        <begin position="22"/>
        <end position="177"/>
    </location>
</feature>
<dbReference type="Pfam" id="PF13439">
    <property type="entry name" value="Glyco_transf_4"/>
    <property type="match status" value="1"/>
</dbReference>
<proteinExistence type="predicted"/>
<accession>A0A6M0R7B7</accession>
<dbReference type="SUPFAM" id="SSF53756">
    <property type="entry name" value="UDP-Glycosyltransferase/glycogen phosphorylase"/>
    <property type="match status" value="1"/>
</dbReference>
<reference evidence="4 5" key="1">
    <citation type="submission" date="2019-04" db="EMBL/GenBank/DDBJ databases">
        <title>Genome sequencing of Clostridium botulinum Groups I-IV and Clostridium butyricum.</title>
        <authorList>
            <person name="Brunt J."/>
            <person name="Van Vliet A.H.M."/>
            <person name="Stringer S.C."/>
            <person name="Carter A.T."/>
            <person name="Peck M.W."/>
        </authorList>
    </citation>
    <scope>NUCLEOTIDE SEQUENCE [LARGE SCALE GENOMIC DNA]</scope>
    <source>
        <strain evidence="4 5">IFR 18/094</strain>
    </source>
</reference>
<dbReference type="InterPro" id="IPR028098">
    <property type="entry name" value="Glyco_trans_4-like_N"/>
</dbReference>
<evidence type="ECO:0000313" key="5">
    <source>
        <dbReference type="Proteomes" id="UP000473885"/>
    </source>
</evidence>
<gene>
    <name evidence="4" type="ORF">FDF74_00055</name>
</gene>
<evidence type="ECO:0000259" key="2">
    <source>
        <dbReference type="Pfam" id="PF00534"/>
    </source>
</evidence>
<feature type="domain" description="Glycosyl transferase family 1" evidence="2">
    <location>
        <begin position="197"/>
        <end position="362"/>
    </location>
</feature>
<protein>
    <submittedName>
        <fullName evidence="4">Glycosyltransferase family 4 protein</fullName>
    </submittedName>
</protein>
<dbReference type="EMBL" id="SXDP01000001">
    <property type="protein sequence ID" value="NEZ45600.1"/>
    <property type="molecule type" value="Genomic_DNA"/>
</dbReference>
<comment type="caution">
    <text evidence="4">The sequence shown here is derived from an EMBL/GenBank/DDBJ whole genome shotgun (WGS) entry which is preliminary data.</text>
</comment>
<dbReference type="PANTHER" id="PTHR46401:SF2">
    <property type="entry name" value="GLYCOSYLTRANSFERASE WBBK-RELATED"/>
    <property type="match status" value="1"/>
</dbReference>
<dbReference type="Proteomes" id="UP000473885">
    <property type="component" value="Unassembled WGS sequence"/>
</dbReference>
<dbReference type="PANTHER" id="PTHR46401">
    <property type="entry name" value="GLYCOSYLTRANSFERASE WBBK-RELATED"/>
    <property type="match status" value="1"/>
</dbReference>